<accession>A0A0A7PDJ2</accession>
<reference evidence="1 2" key="1">
    <citation type="journal article" date="2015" name="Int. J. Syst. Evol. Microbiol.">
        <title>Description of Sphingopyxis fribergensis sp. nov. - a soil bacterium with the ability to degrade styrene and phenylacetic acid.</title>
        <authorList>
            <person name="Oelschlagel M."/>
            <person name="Ruckert C."/>
            <person name="Kalinowski J."/>
            <person name="Schmidt G."/>
            <person name="Schlomann M."/>
            <person name="Tischler D."/>
        </authorList>
    </citation>
    <scope>NUCLEOTIDE SEQUENCE [LARGE SCALE GENOMIC DNA]</scope>
    <source>
        <strain evidence="1 2">Kp5.2</strain>
    </source>
</reference>
<organism evidence="1 2">
    <name type="scientific">Sphingopyxis fribergensis</name>
    <dbReference type="NCBI Taxonomy" id="1515612"/>
    <lineage>
        <taxon>Bacteria</taxon>
        <taxon>Pseudomonadati</taxon>
        <taxon>Pseudomonadota</taxon>
        <taxon>Alphaproteobacteria</taxon>
        <taxon>Sphingomonadales</taxon>
        <taxon>Sphingomonadaceae</taxon>
        <taxon>Sphingopyxis</taxon>
    </lineage>
</organism>
<dbReference type="OrthoDB" id="5525437at2"/>
<sequence>MAEAIFLSAGVPDPKRGPQYAATADTVAITAAVSALVHVTLGRRLLVWGGQPAITPMIWVVSQDIGVNYGHWVRLYQSRHFEDEFPEDNERFNNVIYTDEVEKDREKSLLAMRERMFSEHKFKAAVFIGGMGGIVQEYEMFRRLQPEAAVIPVISTGGATLEVGAQVGSLAPDLAEDRDYVALFHRHLDVSVREERFESPALQPAVVEERFWQPPATA</sequence>
<proteinExistence type="predicted"/>
<dbReference type="AlphaFoldDB" id="A0A0A7PDJ2"/>
<dbReference type="HOGENOM" id="CLU_1370651_0_0_5"/>
<dbReference type="EMBL" id="CP009122">
    <property type="protein sequence ID" value="AJA07268.1"/>
    <property type="molecule type" value="Genomic_DNA"/>
</dbReference>
<dbReference type="RefSeq" id="WP_038575783.1">
    <property type="nucleotide sequence ID" value="NZ_CP009122.1"/>
</dbReference>
<gene>
    <name evidence="1" type="ORF">SKP52_01655</name>
</gene>
<dbReference type="KEGG" id="sphk:SKP52_01655"/>
<dbReference type="STRING" id="1515612.SKP52_01655"/>
<evidence type="ECO:0000313" key="1">
    <source>
        <dbReference type="EMBL" id="AJA07268.1"/>
    </source>
</evidence>
<evidence type="ECO:0000313" key="2">
    <source>
        <dbReference type="Proteomes" id="UP000030907"/>
    </source>
</evidence>
<protein>
    <submittedName>
        <fullName evidence="1">Uncharacterized protein</fullName>
    </submittedName>
</protein>
<name>A0A0A7PDJ2_9SPHN</name>
<keyword evidence="2" id="KW-1185">Reference proteome</keyword>
<dbReference type="Pfam" id="PF18180">
    <property type="entry name" value="LD_cluster3"/>
    <property type="match status" value="1"/>
</dbReference>
<dbReference type="Proteomes" id="UP000030907">
    <property type="component" value="Chromosome"/>
</dbReference>
<dbReference type="InterPro" id="IPR041197">
    <property type="entry name" value="LD_cluster3"/>
</dbReference>